<dbReference type="SUPFAM" id="SSF89095">
    <property type="entry name" value="GatB/YqeY motif"/>
    <property type="match status" value="1"/>
</dbReference>
<sequence length="187" mass="21356">MGQDLKGFCRKYLTGNLEKLSHAGSSRHTHEYPGGRKMAENMKEKLTRDMKEALKAHDKIRLQTIRMVLASIKNVEIDKQHPLSEEEIAGVIQKEIKMRQDSLEQFSRGGREDLVEQTRTELKVLEDYLPRQLTEAELKEIIQQTIQETGATSKREMGKVMAALMPKIRGRADGRKANELVKEILAS</sequence>
<feature type="coiled-coil region" evidence="1">
    <location>
        <begin position="36"/>
        <end position="63"/>
    </location>
</feature>
<evidence type="ECO:0000256" key="1">
    <source>
        <dbReference type="SAM" id="Coils"/>
    </source>
</evidence>
<dbReference type="InterPro" id="IPR003789">
    <property type="entry name" value="Asn/Gln_tRNA_amidoTrase-B-like"/>
</dbReference>
<accession>A0A0S6UG94</accession>
<dbReference type="PANTHER" id="PTHR28055:SF1">
    <property type="entry name" value="ALTERED INHERITANCE OF MITOCHONDRIA PROTEIN 41, MITOCHONDRIAL"/>
    <property type="match status" value="1"/>
</dbReference>
<dbReference type="Gene3D" id="1.10.1510.10">
    <property type="entry name" value="Uncharacterised protein YqeY/AIM41 PF09424, N-terminal domain"/>
    <property type="match status" value="1"/>
</dbReference>
<dbReference type="GO" id="GO:0016884">
    <property type="term" value="F:carbon-nitrogen ligase activity, with glutamine as amido-N-donor"/>
    <property type="evidence" value="ECO:0007669"/>
    <property type="project" value="InterPro"/>
</dbReference>
<keyword evidence="1" id="KW-0175">Coiled coil</keyword>
<dbReference type="InterPro" id="IPR023168">
    <property type="entry name" value="GatB_Yqey_C_2"/>
</dbReference>
<name>A0A0S6UG94_NEOTH</name>
<organism evidence="2">
    <name type="scientific">Moorella thermoacetica Y72</name>
    <dbReference type="NCBI Taxonomy" id="1325331"/>
    <lineage>
        <taxon>Bacteria</taxon>
        <taxon>Bacillati</taxon>
        <taxon>Bacillota</taxon>
        <taxon>Clostridia</taxon>
        <taxon>Neomoorellales</taxon>
        <taxon>Neomoorellaceae</taxon>
        <taxon>Neomoorella</taxon>
    </lineage>
</organism>
<dbReference type="EMBL" id="DF238840">
    <property type="protein sequence ID" value="GAF26984.1"/>
    <property type="molecule type" value="Genomic_DNA"/>
</dbReference>
<dbReference type="Proteomes" id="UP000063718">
    <property type="component" value="Unassembled WGS sequence"/>
</dbReference>
<dbReference type="Pfam" id="PF09424">
    <property type="entry name" value="YqeY"/>
    <property type="match status" value="1"/>
</dbReference>
<protein>
    <submittedName>
        <fullName evidence="2">Uncharacterized conserved protein</fullName>
    </submittedName>
</protein>
<dbReference type="InterPro" id="IPR019004">
    <property type="entry name" value="YqeY/Aim41"/>
</dbReference>
<dbReference type="Gene3D" id="1.10.10.410">
    <property type="match status" value="1"/>
</dbReference>
<dbReference type="AlphaFoldDB" id="A0A0S6UG94"/>
<dbReference type="InterPro" id="IPR042184">
    <property type="entry name" value="YqeY/Aim41_N"/>
</dbReference>
<proteinExistence type="predicted"/>
<evidence type="ECO:0000313" key="2">
    <source>
        <dbReference type="EMBL" id="GAF26984.1"/>
    </source>
</evidence>
<dbReference type="PANTHER" id="PTHR28055">
    <property type="entry name" value="ALTERED INHERITANCE OF MITOCHONDRIA PROTEIN 41, MITOCHONDRIAL"/>
    <property type="match status" value="1"/>
</dbReference>
<gene>
    <name evidence="2" type="ORF">MTY_2325</name>
</gene>
<reference evidence="2" key="1">
    <citation type="journal article" date="2014" name="Gene">
        <title>Genome-guided analysis of transformation efficiency and carbon dioxide assimilation by Moorella thermoacetica Y72.</title>
        <authorList>
            <person name="Tsukahara K."/>
            <person name="Kita A."/>
            <person name="Nakashimada Y."/>
            <person name="Hoshino T."/>
            <person name="Murakami K."/>
        </authorList>
    </citation>
    <scope>NUCLEOTIDE SEQUENCE [LARGE SCALE GENOMIC DNA]</scope>
    <source>
        <strain evidence="2">Y72</strain>
    </source>
</reference>